<evidence type="ECO:0000256" key="4">
    <source>
        <dbReference type="ARBA" id="ARBA00009667"/>
    </source>
</evidence>
<comment type="caution">
    <text evidence="10">The sequence shown here is derived from an EMBL/GenBank/DDBJ whole genome shotgun (WGS) entry which is preliminary data.</text>
</comment>
<reference evidence="10" key="1">
    <citation type="journal article" date="2015" name="Nature">
        <title>Complex archaea that bridge the gap between prokaryotes and eukaryotes.</title>
        <authorList>
            <person name="Spang A."/>
            <person name="Saw J.H."/>
            <person name="Jorgensen S.L."/>
            <person name="Zaremba-Niedzwiedzka K."/>
            <person name="Martijn J."/>
            <person name="Lind A.E."/>
            <person name="van Eijk R."/>
            <person name="Schleper C."/>
            <person name="Guy L."/>
            <person name="Ettema T.J."/>
        </authorList>
    </citation>
    <scope>NUCLEOTIDE SEQUENCE</scope>
</reference>
<comment type="pathway">
    <text evidence="3">Amino-acid biosynthesis; L-histidine biosynthesis; L-histidine from 5-phospho-alpha-D-ribose 1-diphosphate: step 4/9.</text>
</comment>
<keyword evidence="7" id="KW-0028">Amino-acid biosynthesis</keyword>
<dbReference type="InterPro" id="IPR006063">
    <property type="entry name" value="HisA_bact_arch"/>
</dbReference>
<evidence type="ECO:0000256" key="3">
    <source>
        <dbReference type="ARBA" id="ARBA00005133"/>
    </source>
</evidence>
<accession>A0A0F9Z4M7</accession>
<proteinExistence type="inferred from homology"/>
<evidence type="ECO:0000313" key="10">
    <source>
        <dbReference type="EMBL" id="KKO12179.1"/>
    </source>
</evidence>
<dbReference type="AlphaFoldDB" id="A0A0F9Z4M7"/>
<comment type="similarity">
    <text evidence="4">Belongs to the HisA/HisF family.</text>
</comment>
<dbReference type="GO" id="GO:0000162">
    <property type="term" value="P:L-tryptophan biosynthetic process"/>
    <property type="evidence" value="ECO:0007669"/>
    <property type="project" value="TreeGrafter"/>
</dbReference>
<evidence type="ECO:0000256" key="5">
    <source>
        <dbReference type="ARBA" id="ARBA00012550"/>
    </source>
</evidence>
<keyword evidence="6" id="KW-0963">Cytoplasm</keyword>
<evidence type="ECO:0000256" key="9">
    <source>
        <dbReference type="ARBA" id="ARBA00023235"/>
    </source>
</evidence>
<dbReference type="PANTHER" id="PTHR43090">
    <property type="entry name" value="1-(5-PHOSPHORIBOSYL)-5-[(5-PHOSPHORIBOSYLAMINO)METHYLIDENEAMINO] IMIDAZOLE-4-CARBOXAMIDE ISOMERASE"/>
    <property type="match status" value="1"/>
</dbReference>
<evidence type="ECO:0000256" key="6">
    <source>
        <dbReference type="ARBA" id="ARBA00022490"/>
    </source>
</evidence>
<sequence>MLVIPAIDLKDGQCVRLRQGRMEDSTVFSDDPVKTAGHWREQGARRLHLVDLNGAFAGEPVNGGIVEAIAKAYPDLPLQIGGGIRDLKTIEYYLNVGVRHVIIGTQAVKHPPFVAEACKAFPGHIIVGLDARDGWVATDGWAEVSTVNVVDLAHQFANDGVEAIIYTDIARDGMMQGVNVEATLRLARASVIPVIASGGVSRMADIEGLCEVAKTDTGAGIMGAITGRAIYEGALDLAQAQAYCDSHANGAGHMSGGV</sequence>
<dbReference type="NCBIfam" id="TIGR00007">
    <property type="entry name" value="1-(5-phosphoribosyl)-5-[(5-phosphoribosylamino)methylideneamino]imidazole-4-carboxamide isomerase"/>
    <property type="match status" value="1"/>
</dbReference>
<dbReference type="Gene3D" id="3.20.20.70">
    <property type="entry name" value="Aldolase class I"/>
    <property type="match status" value="1"/>
</dbReference>
<dbReference type="HAMAP" id="MF_01014">
    <property type="entry name" value="HisA"/>
    <property type="match status" value="1"/>
</dbReference>
<dbReference type="GO" id="GO:0000105">
    <property type="term" value="P:L-histidine biosynthetic process"/>
    <property type="evidence" value="ECO:0007669"/>
    <property type="project" value="UniProtKB-UniPathway"/>
</dbReference>
<protein>
    <recommendedName>
        <fullName evidence="5">1-(5-phosphoribosyl)-5-[(5-phosphoribosylamino)methylideneamino]imidazole-4-carboxamideisomerase</fullName>
        <ecNumber evidence="5">5.3.1.16</ecNumber>
    </recommendedName>
</protein>
<dbReference type="UniPathway" id="UPA00031">
    <property type="reaction ID" value="UER00009"/>
</dbReference>
<name>A0A0F9Z4M7_9ZZZZ</name>
<dbReference type="EC" id="5.3.1.16" evidence="5"/>
<dbReference type="Pfam" id="PF00977">
    <property type="entry name" value="His_biosynth"/>
    <property type="match status" value="1"/>
</dbReference>
<dbReference type="SUPFAM" id="SSF51366">
    <property type="entry name" value="Ribulose-phoshate binding barrel"/>
    <property type="match status" value="1"/>
</dbReference>
<dbReference type="InterPro" id="IPR011060">
    <property type="entry name" value="RibuloseP-bd_barrel"/>
</dbReference>
<keyword evidence="9" id="KW-0413">Isomerase</keyword>
<evidence type="ECO:0000256" key="2">
    <source>
        <dbReference type="ARBA" id="ARBA00004496"/>
    </source>
</evidence>
<dbReference type="GO" id="GO:0003949">
    <property type="term" value="F:1-(5-phosphoribosyl)-5-[(5-phosphoribosylamino)methylideneamino]imidazole-4-carboxamide isomerase activity"/>
    <property type="evidence" value="ECO:0007669"/>
    <property type="project" value="UniProtKB-EC"/>
</dbReference>
<organism evidence="10">
    <name type="scientific">marine sediment metagenome</name>
    <dbReference type="NCBI Taxonomy" id="412755"/>
    <lineage>
        <taxon>unclassified sequences</taxon>
        <taxon>metagenomes</taxon>
        <taxon>ecological metagenomes</taxon>
    </lineage>
</organism>
<dbReference type="InterPro" id="IPR044524">
    <property type="entry name" value="Isoase_HisA-like"/>
</dbReference>
<evidence type="ECO:0000256" key="1">
    <source>
        <dbReference type="ARBA" id="ARBA00000901"/>
    </source>
</evidence>
<dbReference type="FunFam" id="3.20.20.70:FF:000009">
    <property type="entry name" value="1-(5-phosphoribosyl)-5-[(5-phosphoribosylamino)methylideneamino] imidazole-4-carboxamide isomerase"/>
    <property type="match status" value="1"/>
</dbReference>
<dbReference type="InterPro" id="IPR006062">
    <property type="entry name" value="His_biosynth"/>
</dbReference>
<dbReference type="CDD" id="cd04732">
    <property type="entry name" value="HisA"/>
    <property type="match status" value="1"/>
</dbReference>
<keyword evidence="8" id="KW-0368">Histidine biosynthesis</keyword>
<comment type="subcellular location">
    <subcellularLocation>
        <location evidence="2">Cytoplasm</location>
    </subcellularLocation>
</comment>
<dbReference type="EMBL" id="LAZR01000001">
    <property type="protein sequence ID" value="KKO12179.1"/>
    <property type="molecule type" value="Genomic_DNA"/>
</dbReference>
<dbReference type="PANTHER" id="PTHR43090:SF2">
    <property type="entry name" value="1-(5-PHOSPHORIBOSYL)-5-[(5-PHOSPHORIBOSYLAMINO)METHYLIDENEAMINO] IMIDAZOLE-4-CARBOXAMIDE ISOMERASE"/>
    <property type="match status" value="1"/>
</dbReference>
<comment type="catalytic activity">
    <reaction evidence="1">
        <text>1-(5-phospho-beta-D-ribosyl)-5-[(5-phospho-beta-D-ribosylamino)methylideneamino]imidazole-4-carboxamide = 5-[(5-phospho-1-deoxy-D-ribulos-1-ylimino)methylamino]-1-(5-phospho-beta-D-ribosyl)imidazole-4-carboxamide</text>
        <dbReference type="Rhea" id="RHEA:15469"/>
        <dbReference type="ChEBI" id="CHEBI:58435"/>
        <dbReference type="ChEBI" id="CHEBI:58525"/>
        <dbReference type="EC" id="5.3.1.16"/>
    </reaction>
</comment>
<dbReference type="InterPro" id="IPR023016">
    <property type="entry name" value="HisA/PriA"/>
</dbReference>
<dbReference type="GO" id="GO:0005737">
    <property type="term" value="C:cytoplasm"/>
    <property type="evidence" value="ECO:0007669"/>
    <property type="project" value="UniProtKB-SubCell"/>
</dbReference>
<evidence type="ECO:0000256" key="7">
    <source>
        <dbReference type="ARBA" id="ARBA00022605"/>
    </source>
</evidence>
<evidence type="ECO:0000256" key="8">
    <source>
        <dbReference type="ARBA" id="ARBA00023102"/>
    </source>
</evidence>
<dbReference type="InterPro" id="IPR013785">
    <property type="entry name" value="Aldolase_TIM"/>
</dbReference>
<gene>
    <name evidence="10" type="ORF">LCGC14_0001880</name>
</gene>